<dbReference type="EC" id="2.7.13.3" evidence="2"/>
<evidence type="ECO:0000256" key="3">
    <source>
        <dbReference type="ARBA" id="ARBA00022553"/>
    </source>
</evidence>
<keyword evidence="3" id="KW-0597">Phosphoprotein</keyword>
<evidence type="ECO:0000313" key="12">
    <source>
        <dbReference type="Proteomes" id="UP000635142"/>
    </source>
</evidence>
<dbReference type="CDD" id="cd00130">
    <property type="entry name" value="PAS"/>
    <property type="match status" value="2"/>
</dbReference>
<feature type="domain" description="Histidine kinase" evidence="8">
    <location>
        <begin position="313"/>
        <end position="532"/>
    </location>
</feature>
<keyword evidence="4" id="KW-0808">Transferase</keyword>
<dbReference type="PANTHER" id="PTHR43711:SF1">
    <property type="entry name" value="HISTIDINE KINASE 1"/>
    <property type="match status" value="1"/>
</dbReference>
<dbReference type="PROSITE" id="PS50112">
    <property type="entry name" value="PAS"/>
    <property type="match status" value="2"/>
</dbReference>
<dbReference type="SUPFAM" id="SSF55785">
    <property type="entry name" value="PYP-like sensor domain (PAS domain)"/>
    <property type="match status" value="2"/>
</dbReference>
<dbReference type="GO" id="GO:0000155">
    <property type="term" value="F:phosphorelay sensor kinase activity"/>
    <property type="evidence" value="ECO:0007669"/>
    <property type="project" value="InterPro"/>
</dbReference>
<dbReference type="InterPro" id="IPR035965">
    <property type="entry name" value="PAS-like_dom_sf"/>
</dbReference>
<evidence type="ECO:0000259" key="10">
    <source>
        <dbReference type="PROSITE" id="PS50113"/>
    </source>
</evidence>
<dbReference type="SUPFAM" id="SSF47384">
    <property type="entry name" value="Homodimeric domain of signal transducing histidine kinase"/>
    <property type="match status" value="1"/>
</dbReference>
<dbReference type="InterPro" id="IPR003594">
    <property type="entry name" value="HATPase_dom"/>
</dbReference>
<organism evidence="11 12">
    <name type="scientific">Sulfitobacter aestuariivivens</name>
    <dbReference type="NCBI Taxonomy" id="2766981"/>
    <lineage>
        <taxon>Bacteria</taxon>
        <taxon>Pseudomonadati</taxon>
        <taxon>Pseudomonadota</taxon>
        <taxon>Alphaproteobacteria</taxon>
        <taxon>Rhodobacterales</taxon>
        <taxon>Roseobacteraceae</taxon>
        <taxon>Sulfitobacter</taxon>
    </lineage>
</organism>
<dbReference type="SUPFAM" id="SSF55874">
    <property type="entry name" value="ATPase domain of HSP90 chaperone/DNA topoisomerase II/histidine kinase"/>
    <property type="match status" value="1"/>
</dbReference>
<dbReference type="Pfam" id="PF02518">
    <property type="entry name" value="HATPase_c"/>
    <property type="match status" value="1"/>
</dbReference>
<keyword evidence="7" id="KW-0472">Membrane</keyword>
<gene>
    <name evidence="11" type="ORF">H9Q16_01545</name>
</gene>
<dbReference type="Gene3D" id="3.30.450.20">
    <property type="entry name" value="PAS domain"/>
    <property type="match status" value="2"/>
</dbReference>
<dbReference type="PROSITE" id="PS50113">
    <property type="entry name" value="PAC"/>
    <property type="match status" value="1"/>
</dbReference>
<reference evidence="11" key="1">
    <citation type="submission" date="2020-08" db="EMBL/GenBank/DDBJ databases">
        <title>Sulfitobacter aestuariivivens sp. nov., isolated from a tidal flat.</title>
        <authorList>
            <person name="Park S."/>
            <person name="Yoon J.-H."/>
        </authorList>
    </citation>
    <scope>NUCLEOTIDE SEQUENCE</scope>
    <source>
        <strain evidence="11">TSTF-M16</strain>
    </source>
</reference>
<proteinExistence type="predicted"/>
<dbReference type="PROSITE" id="PS50109">
    <property type="entry name" value="HIS_KIN"/>
    <property type="match status" value="1"/>
</dbReference>
<evidence type="ECO:0000256" key="2">
    <source>
        <dbReference type="ARBA" id="ARBA00012438"/>
    </source>
</evidence>
<keyword evidence="5" id="KW-0418">Kinase</keyword>
<sequence>MRKGRSLTSAGTSFAIGSIFSGVTYATLAQLLGGTGIVPVAGAIAVAGLAPLLLSARIFPARPSSVQFETAQRLVALDQHAMVNIVDKNNILTEVNQQFLDLTGYAREDVIGKPVAVLYDDNSKSLALDIRGHLARGETWQGETPLRHADGSMFYTQATIMPLYDEQGNWSGSISARTDVTHTNELVAQRDTAQTLHELRDDIWIVDARSEQLVYMNKAAKSRFGWRPEDIAGKFAKDIGEAAEGSMILEACRNLIEKGESFSSFEMTYLGLPFQISVKYLADRNRSGRFLVLLCDISEQVEQERRKSEFISTVSHELRSPLTAIKGSMGLLLSNAVGELPSKAHELLEIAHRNADRLVLIINDILDLEKISSGNMDFDSQAVDICALVRESNAANALIQNRFSLDVQTTGIGTPIILHTDPDRIIQVLNNFLSNACKFSKPSGRIEIAVADTDDHVRVSVKDEGAGIPIEDQQKVFARFADMANSDRSKKGGTGLGLSICKAIIDGLGGTIGFDTQEGIGTTFYFVLPKNAEETRAAPSGDGLAQVS</sequence>
<dbReference type="InterPro" id="IPR036097">
    <property type="entry name" value="HisK_dim/P_sf"/>
</dbReference>
<dbReference type="InterPro" id="IPR000700">
    <property type="entry name" value="PAS-assoc_C"/>
</dbReference>
<dbReference type="InterPro" id="IPR000014">
    <property type="entry name" value="PAS"/>
</dbReference>
<dbReference type="Gene3D" id="1.10.287.130">
    <property type="match status" value="1"/>
</dbReference>
<evidence type="ECO:0000259" key="9">
    <source>
        <dbReference type="PROSITE" id="PS50112"/>
    </source>
</evidence>
<feature type="domain" description="PAC" evidence="10">
    <location>
        <begin position="140"/>
        <end position="192"/>
    </location>
</feature>
<dbReference type="PRINTS" id="PR00344">
    <property type="entry name" value="BCTRLSENSOR"/>
</dbReference>
<evidence type="ECO:0000256" key="4">
    <source>
        <dbReference type="ARBA" id="ARBA00022679"/>
    </source>
</evidence>
<dbReference type="InterPro" id="IPR005467">
    <property type="entry name" value="His_kinase_dom"/>
</dbReference>
<comment type="caution">
    <text evidence="11">The sequence shown here is derived from an EMBL/GenBank/DDBJ whole genome shotgun (WGS) entry which is preliminary data.</text>
</comment>
<evidence type="ECO:0000256" key="1">
    <source>
        <dbReference type="ARBA" id="ARBA00000085"/>
    </source>
</evidence>
<dbReference type="InterPro" id="IPR036890">
    <property type="entry name" value="HATPase_C_sf"/>
</dbReference>
<dbReference type="InterPro" id="IPR004358">
    <property type="entry name" value="Sig_transdc_His_kin-like_C"/>
</dbReference>
<dbReference type="Pfam" id="PF00512">
    <property type="entry name" value="HisKA"/>
    <property type="match status" value="1"/>
</dbReference>
<evidence type="ECO:0000256" key="6">
    <source>
        <dbReference type="ARBA" id="ARBA00023012"/>
    </source>
</evidence>
<accession>A0A927D056</accession>
<dbReference type="AlphaFoldDB" id="A0A927D056"/>
<comment type="catalytic activity">
    <reaction evidence="1">
        <text>ATP + protein L-histidine = ADP + protein N-phospho-L-histidine.</text>
        <dbReference type="EC" id="2.7.13.3"/>
    </reaction>
</comment>
<dbReference type="Pfam" id="PF13426">
    <property type="entry name" value="PAS_9"/>
    <property type="match status" value="2"/>
</dbReference>
<protein>
    <recommendedName>
        <fullName evidence="2">histidine kinase</fullName>
        <ecNumber evidence="2">2.7.13.3</ecNumber>
    </recommendedName>
</protein>
<dbReference type="EMBL" id="JACTAG010000001">
    <property type="protein sequence ID" value="MBD3662599.1"/>
    <property type="molecule type" value="Genomic_DNA"/>
</dbReference>
<dbReference type="NCBIfam" id="TIGR00229">
    <property type="entry name" value="sensory_box"/>
    <property type="match status" value="1"/>
</dbReference>
<dbReference type="SMART" id="SM00091">
    <property type="entry name" value="PAS"/>
    <property type="match status" value="2"/>
</dbReference>
<dbReference type="SMART" id="SM00388">
    <property type="entry name" value="HisKA"/>
    <property type="match status" value="1"/>
</dbReference>
<feature type="domain" description="PAS" evidence="9">
    <location>
        <begin position="188"/>
        <end position="234"/>
    </location>
</feature>
<evidence type="ECO:0000259" key="8">
    <source>
        <dbReference type="PROSITE" id="PS50109"/>
    </source>
</evidence>
<dbReference type="SMART" id="SM00387">
    <property type="entry name" value="HATPase_c"/>
    <property type="match status" value="1"/>
</dbReference>
<name>A0A927D056_9RHOB</name>
<dbReference type="PANTHER" id="PTHR43711">
    <property type="entry name" value="TWO-COMPONENT HISTIDINE KINASE"/>
    <property type="match status" value="1"/>
</dbReference>
<keyword evidence="12" id="KW-1185">Reference proteome</keyword>
<dbReference type="Gene3D" id="3.30.565.10">
    <property type="entry name" value="Histidine kinase-like ATPase, C-terminal domain"/>
    <property type="match status" value="1"/>
</dbReference>
<dbReference type="InterPro" id="IPR050736">
    <property type="entry name" value="Sensor_HK_Regulatory"/>
</dbReference>
<dbReference type="CDD" id="cd00082">
    <property type="entry name" value="HisKA"/>
    <property type="match status" value="1"/>
</dbReference>
<dbReference type="Proteomes" id="UP000635142">
    <property type="component" value="Unassembled WGS sequence"/>
</dbReference>
<feature type="domain" description="PAS" evidence="9">
    <location>
        <begin position="85"/>
        <end position="137"/>
    </location>
</feature>
<dbReference type="InterPro" id="IPR003661">
    <property type="entry name" value="HisK_dim/P_dom"/>
</dbReference>
<keyword evidence="6" id="KW-0902">Two-component regulatory system</keyword>
<evidence type="ECO:0000256" key="5">
    <source>
        <dbReference type="ARBA" id="ARBA00022777"/>
    </source>
</evidence>
<dbReference type="FunFam" id="1.10.287.130:FF:000001">
    <property type="entry name" value="Two-component sensor histidine kinase"/>
    <property type="match status" value="1"/>
</dbReference>
<evidence type="ECO:0000256" key="7">
    <source>
        <dbReference type="ARBA" id="ARBA00023136"/>
    </source>
</evidence>
<evidence type="ECO:0000313" key="11">
    <source>
        <dbReference type="EMBL" id="MBD3662599.1"/>
    </source>
</evidence>
<dbReference type="FunFam" id="3.30.565.10:FF:000006">
    <property type="entry name" value="Sensor histidine kinase WalK"/>
    <property type="match status" value="1"/>
</dbReference>